<comment type="caution">
    <text evidence="1">The sequence shown here is derived from an EMBL/GenBank/DDBJ whole genome shotgun (WGS) entry which is preliminary data.</text>
</comment>
<dbReference type="AlphaFoldDB" id="C0C4Y5"/>
<keyword evidence="2" id="KW-1185">Reference proteome</keyword>
<dbReference type="Proteomes" id="UP000004893">
    <property type="component" value="Unassembled WGS sequence"/>
</dbReference>
<gene>
    <name evidence="1" type="ORF">CLOHYLEM_07152</name>
</gene>
<reference evidence="1" key="2">
    <citation type="submission" date="2013-06" db="EMBL/GenBank/DDBJ databases">
        <title>Draft genome sequence of Clostridium hylemonae (DSM 15053).</title>
        <authorList>
            <person name="Sudarsanam P."/>
            <person name="Ley R."/>
            <person name="Guruge J."/>
            <person name="Turnbaugh P.J."/>
            <person name="Mahowald M."/>
            <person name="Liep D."/>
            <person name="Gordon J."/>
        </authorList>
    </citation>
    <scope>NUCLEOTIDE SEQUENCE</scope>
    <source>
        <strain evidence="1">DSM 15053</strain>
    </source>
</reference>
<dbReference type="HOGENOM" id="CLU_1785754_0_0_9"/>
<dbReference type="EMBL" id="ABYI02000036">
    <property type="protein sequence ID" value="EEG72753.1"/>
    <property type="molecule type" value="Genomic_DNA"/>
</dbReference>
<dbReference type="STRING" id="553973.CLOHYLEM_07152"/>
<name>C0C4Y5_9FIRM</name>
<proteinExistence type="predicted"/>
<organism evidence="1 2">
    <name type="scientific">[Clostridium] hylemonae DSM 15053</name>
    <dbReference type="NCBI Taxonomy" id="553973"/>
    <lineage>
        <taxon>Bacteria</taxon>
        <taxon>Bacillati</taxon>
        <taxon>Bacillota</taxon>
        <taxon>Clostridia</taxon>
        <taxon>Lachnospirales</taxon>
        <taxon>Lachnospiraceae</taxon>
    </lineage>
</organism>
<sequence length="173" mass="20362">MADLEIKIIKLEKKGIRYAGGKKDMCRECYVNESRITPLLGARECLENHTQYICGTCGRCICIQRDEKRGLQRWNFPFKSLEIARLYLRTADYTVKRPCGIYEMKNSKGRVSYKIFACSEDFQDYLRKNRDKEATQAEPLFTAGRFVEYPDTEVRRLTSDEVENYLSERRQPD</sequence>
<evidence type="ECO:0000313" key="2">
    <source>
        <dbReference type="Proteomes" id="UP000004893"/>
    </source>
</evidence>
<protein>
    <submittedName>
        <fullName evidence="1">Uncharacterized protein</fullName>
    </submittedName>
</protein>
<reference evidence="1" key="1">
    <citation type="submission" date="2009-02" db="EMBL/GenBank/DDBJ databases">
        <authorList>
            <person name="Fulton L."/>
            <person name="Clifton S."/>
            <person name="Fulton B."/>
            <person name="Xu J."/>
            <person name="Minx P."/>
            <person name="Pepin K.H."/>
            <person name="Johnson M."/>
            <person name="Bhonagiri V."/>
            <person name="Nash W.E."/>
            <person name="Mardis E.R."/>
            <person name="Wilson R.K."/>
        </authorList>
    </citation>
    <scope>NUCLEOTIDE SEQUENCE [LARGE SCALE GENOMIC DNA]</scope>
    <source>
        <strain evidence="1">DSM 15053</strain>
    </source>
</reference>
<accession>C0C4Y5</accession>
<dbReference type="eggNOG" id="ENOG503025Y">
    <property type="taxonomic scope" value="Bacteria"/>
</dbReference>
<evidence type="ECO:0000313" key="1">
    <source>
        <dbReference type="EMBL" id="EEG72753.1"/>
    </source>
</evidence>